<sequence length="362" mass="40358">MVYRLYLCLSSRYIRVLTLHQGPHATSGPSRYTMALTLHQGPHVTPGPSRYIRALTLHHGPHVTSGPLRYIRGLTLHQCSHVTSGPSRYIRVLTLHQDPPVTPGPPVIRGYVRVSFLLGPLTLHQGASRYHSLVTSGPLHSIRGLTLHRCSHVTSGALTLHDLTSETPRFHQLRSHITPKASHYIRASFYHSHSRYTMALTLHQGPHVTPGPSRYIRALTLHHVPHVTSGPLRYIRGLTLHQCSHVTSGPSLYIRVLTLHQDSHVTPGPSRYIRALTLHQGPHVTPGPSRYIRVLTLHQDPHVTPGTSRYMNAPLSSPWNLPPALFTLNLFVVFSSPSLGLANLELLIDLRVKNNPSNRPRV</sequence>
<dbReference type="EMBL" id="JAHLQT010004665">
    <property type="protein sequence ID" value="KAG7175729.1"/>
    <property type="molecule type" value="Genomic_DNA"/>
</dbReference>
<keyword evidence="2" id="KW-1185">Reference proteome</keyword>
<accession>A0A8J5NAC7</accession>
<name>A0A8J5NAC7_HOMAM</name>
<reference evidence="1" key="1">
    <citation type="journal article" date="2021" name="Sci. Adv.">
        <title>The American lobster genome reveals insights on longevity, neural, and immune adaptations.</title>
        <authorList>
            <person name="Polinski J.M."/>
            <person name="Zimin A.V."/>
            <person name="Clark K.F."/>
            <person name="Kohn A.B."/>
            <person name="Sadowski N."/>
            <person name="Timp W."/>
            <person name="Ptitsyn A."/>
            <person name="Khanna P."/>
            <person name="Romanova D.Y."/>
            <person name="Williams P."/>
            <person name="Greenwood S.J."/>
            <person name="Moroz L.L."/>
            <person name="Walt D.R."/>
            <person name="Bodnar A.G."/>
        </authorList>
    </citation>
    <scope>NUCLEOTIDE SEQUENCE</scope>
    <source>
        <strain evidence="1">GMGI-L3</strain>
    </source>
</reference>
<dbReference type="AlphaFoldDB" id="A0A8J5NAC7"/>
<gene>
    <name evidence="1" type="ORF">Hamer_G030482</name>
</gene>
<evidence type="ECO:0000313" key="1">
    <source>
        <dbReference type="EMBL" id="KAG7175729.1"/>
    </source>
</evidence>
<dbReference type="Proteomes" id="UP000747542">
    <property type="component" value="Unassembled WGS sequence"/>
</dbReference>
<organism evidence="1 2">
    <name type="scientific">Homarus americanus</name>
    <name type="common">American lobster</name>
    <dbReference type="NCBI Taxonomy" id="6706"/>
    <lineage>
        <taxon>Eukaryota</taxon>
        <taxon>Metazoa</taxon>
        <taxon>Ecdysozoa</taxon>
        <taxon>Arthropoda</taxon>
        <taxon>Crustacea</taxon>
        <taxon>Multicrustacea</taxon>
        <taxon>Malacostraca</taxon>
        <taxon>Eumalacostraca</taxon>
        <taxon>Eucarida</taxon>
        <taxon>Decapoda</taxon>
        <taxon>Pleocyemata</taxon>
        <taxon>Astacidea</taxon>
        <taxon>Nephropoidea</taxon>
        <taxon>Nephropidae</taxon>
        <taxon>Homarus</taxon>
    </lineage>
</organism>
<proteinExistence type="predicted"/>
<comment type="caution">
    <text evidence="1">The sequence shown here is derived from an EMBL/GenBank/DDBJ whole genome shotgun (WGS) entry which is preliminary data.</text>
</comment>
<protein>
    <submittedName>
        <fullName evidence="1">Uncharacterized protein</fullName>
    </submittedName>
</protein>
<evidence type="ECO:0000313" key="2">
    <source>
        <dbReference type="Proteomes" id="UP000747542"/>
    </source>
</evidence>